<dbReference type="InterPro" id="IPR016169">
    <property type="entry name" value="FAD-bd_PCMH_sub2"/>
</dbReference>
<dbReference type="SUPFAM" id="SSF55103">
    <property type="entry name" value="FAD-linked oxidases, C-terminal domain"/>
    <property type="match status" value="1"/>
</dbReference>
<dbReference type="PANTHER" id="PTHR42973">
    <property type="entry name" value="BINDING OXIDOREDUCTASE, PUTATIVE (AFU_ORTHOLOGUE AFUA_1G17690)-RELATED"/>
    <property type="match status" value="1"/>
</dbReference>
<dbReference type="PANTHER" id="PTHR42973:SF39">
    <property type="entry name" value="FAD-BINDING PCMH-TYPE DOMAIN-CONTAINING PROTEIN"/>
    <property type="match status" value="1"/>
</dbReference>
<dbReference type="SUPFAM" id="SSF56176">
    <property type="entry name" value="FAD-binding/transporter-associated domain-like"/>
    <property type="match status" value="1"/>
</dbReference>
<dbReference type="PROSITE" id="PS51387">
    <property type="entry name" value="FAD_PCMH"/>
    <property type="match status" value="1"/>
</dbReference>
<organism evidence="7 8">
    <name type="scientific">Pelotalea chapellei</name>
    <dbReference type="NCBI Taxonomy" id="44671"/>
    <lineage>
        <taxon>Bacteria</taxon>
        <taxon>Pseudomonadati</taxon>
        <taxon>Thermodesulfobacteriota</taxon>
        <taxon>Desulfuromonadia</taxon>
        <taxon>Geobacterales</taxon>
        <taxon>Geobacteraceae</taxon>
        <taxon>Pelotalea</taxon>
    </lineage>
</organism>
<name>A0ABS5U3D9_9BACT</name>
<dbReference type="InterPro" id="IPR036318">
    <property type="entry name" value="FAD-bd_PCMH-like_sf"/>
</dbReference>
<dbReference type="InterPro" id="IPR012951">
    <property type="entry name" value="BBE"/>
</dbReference>
<keyword evidence="3" id="KW-0285">Flavoprotein</keyword>
<dbReference type="InterPro" id="IPR016164">
    <property type="entry name" value="FAD-linked_Oxase-like_C"/>
</dbReference>
<evidence type="ECO:0000256" key="1">
    <source>
        <dbReference type="ARBA" id="ARBA00001974"/>
    </source>
</evidence>
<proteinExistence type="inferred from homology"/>
<evidence type="ECO:0000256" key="4">
    <source>
        <dbReference type="ARBA" id="ARBA00022827"/>
    </source>
</evidence>
<comment type="similarity">
    <text evidence="2">Belongs to the oxygen-dependent FAD-linked oxidoreductase family.</text>
</comment>
<evidence type="ECO:0000256" key="2">
    <source>
        <dbReference type="ARBA" id="ARBA00005466"/>
    </source>
</evidence>
<dbReference type="Proteomes" id="UP000784128">
    <property type="component" value="Unassembled WGS sequence"/>
</dbReference>
<dbReference type="InterPro" id="IPR016166">
    <property type="entry name" value="FAD-bd_PCMH"/>
</dbReference>
<dbReference type="Gene3D" id="3.40.462.20">
    <property type="match status" value="1"/>
</dbReference>
<dbReference type="InterPro" id="IPR016167">
    <property type="entry name" value="FAD-bd_PCMH_sub1"/>
</dbReference>
<gene>
    <name evidence="7" type="ORF">KJB30_00090</name>
</gene>
<reference evidence="7 8" key="1">
    <citation type="submission" date="2021-05" db="EMBL/GenBank/DDBJ databases">
        <title>The draft genome of Geobacter chapellei DSM 13688.</title>
        <authorList>
            <person name="Xu Z."/>
            <person name="Masuda Y."/>
            <person name="Itoh H."/>
            <person name="Senoo K."/>
        </authorList>
    </citation>
    <scope>NUCLEOTIDE SEQUENCE [LARGE SCALE GENOMIC DNA]</scope>
    <source>
        <strain evidence="7 8">DSM 13688</strain>
    </source>
</reference>
<dbReference type="Pfam" id="PF08031">
    <property type="entry name" value="BBE"/>
    <property type="match status" value="1"/>
</dbReference>
<dbReference type="Gene3D" id="3.30.465.10">
    <property type="match status" value="1"/>
</dbReference>
<protein>
    <submittedName>
        <fullName evidence="7">FAD-binding oxidoreductase</fullName>
    </submittedName>
</protein>
<dbReference type="Pfam" id="PF01565">
    <property type="entry name" value="FAD_binding_4"/>
    <property type="match status" value="1"/>
</dbReference>
<dbReference type="InterPro" id="IPR050416">
    <property type="entry name" value="FAD-linked_Oxidoreductase"/>
</dbReference>
<evidence type="ECO:0000256" key="5">
    <source>
        <dbReference type="ARBA" id="ARBA00023002"/>
    </source>
</evidence>
<keyword evidence="4" id="KW-0274">FAD</keyword>
<evidence type="ECO:0000256" key="3">
    <source>
        <dbReference type="ARBA" id="ARBA00022630"/>
    </source>
</evidence>
<feature type="domain" description="FAD-binding PCMH-type" evidence="6">
    <location>
        <begin position="83"/>
        <end position="253"/>
    </location>
</feature>
<dbReference type="EMBL" id="JAHDYS010000001">
    <property type="protein sequence ID" value="MBT1070181.1"/>
    <property type="molecule type" value="Genomic_DNA"/>
</dbReference>
<dbReference type="InterPro" id="IPR006094">
    <property type="entry name" value="Oxid_FAD_bind_N"/>
</dbReference>
<comment type="cofactor">
    <cofactor evidence="1">
        <name>FAD</name>
        <dbReference type="ChEBI" id="CHEBI:57692"/>
    </cofactor>
</comment>
<sequence length="506" mass="55767">MKITGSRATEETGENLKAVHHWAAFLVSAADRRRAVHYREKGVRMVSLQSEVVSELRSKVKGEVLLPGESGYDAARTIWNAMIDRKPAIIVRCAAVEDIVHSLALGRDHGLLVSVKGAGHNIAGNAVCDGGLMIDLSAMNSVQVDPETRRANVAPGATLANFDHEAQRYGLATPLGINSTTGVAGLTLGGGFGWLTRKYGMTVDNLISADVITADGILLRASDQENQELFWAIRGGGGNFGVVTNFEFKLHSVGPEVLSGLIVFPFDQAQDLLKKYQEYVDQIPEELSVWAVMRHAPPLPFLPPEVHGKMVVVFPFIHLGDIEEGRRAIEPLRNFAQPYGEHIGLQPFTAWQKTFDPLLAPGARNYWKSHNFVTLSDGAIEALVAYAGRLPGPQCEIFIGLISGQANRVAPEATAYAHRNIKYVLNVHCRWEQPQDDTRFISWAREFFNATASFATGGVYVNFLTQDETDRTQAAYGANYKRLVQLKQTYDPNNLFRMNQNIKPSL</sequence>
<evidence type="ECO:0000259" key="6">
    <source>
        <dbReference type="PROSITE" id="PS51387"/>
    </source>
</evidence>
<comment type="caution">
    <text evidence="7">The sequence shown here is derived from an EMBL/GenBank/DDBJ whole genome shotgun (WGS) entry which is preliminary data.</text>
</comment>
<evidence type="ECO:0000313" key="7">
    <source>
        <dbReference type="EMBL" id="MBT1070181.1"/>
    </source>
</evidence>
<keyword evidence="8" id="KW-1185">Reference proteome</keyword>
<dbReference type="Gene3D" id="3.30.43.10">
    <property type="entry name" value="Uridine Diphospho-n-acetylenolpyruvylglucosamine Reductase, domain 2"/>
    <property type="match status" value="1"/>
</dbReference>
<keyword evidence="5" id="KW-0560">Oxidoreductase</keyword>
<evidence type="ECO:0000313" key="8">
    <source>
        <dbReference type="Proteomes" id="UP000784128"/>
    </source>
</evidence>
<accession>A0ABS5U3D9</accession>